<keyword evidence="3" id="KW-1133">Transmembrane helix</keyword>
<dbReference type="GO" id="GO:0000166">
    <property type="term" value="F:nucleotide binding"/>
    <property type="evidence" value="ECO:0007669"/>
    <property type="project" value="UniProtKB-KW"/>
</dbReference>
<dbReference type="GO" id="GO:0007189">
    <property type="term" value="P:adenylate cyclase-activating G protein-coupled receptor signaling pathway"/>
    <property type="evidence" value="ECO:0007669"/>
    <property type="project" value="TreeGrafter"/>
</dbReference>
<keyword evidence="2" id="KW-0456">Lyase</keyword>
<dbReference type="PANTHER" id="PTHR45627:SF26">
    <property type="entry name" value="ADENYLATE CYCLASE TYPE 1"/>
    <property type="match status" value="1"/>
</dbReference>
<evidence type="ECO:0000256" key="2">
    <source>
        <dbReference type="ARBA" id="ARBA00023239"/>
    </source>
</evidence>
<evidence type="ECO:0000256" key="3">
    <source>
        <dbReference type="SAM" id="Phobius"/>
    </source>
</evidence>
<sequence length="79" mass="9003">MDYAVKAARGRLWNRLRFESDELECLYQRYTLKLQRFSVMGVLALIVVLSGVMAALSLGYNQAPTLHVSLLINLLLIDF</sequence>
<name>A0A336LC78_CULSO</name>
<reference evidence="5" key="2">
    <citation type="submission" date="2018-07" db="EMBL/GenBank/DDBJ databases">
        <authorList>
            <person name="Quirk P.G."/>
            <person name="Krulwich T.A."/>
        </authorList>
    </citation>
    <scope>NUCLEOTIDE SEQUENCE</scope>
</reference>
<organism evidence="4">
    <name type="scientific">Culicoides sonorensis</name>
    <name type="common">Biting midge</name>
    <dbReference type="NCBI Taxonomy" id="179676"/>
    <lineage>
        <taxon>Eukaryota</taxon>
        <taxon>Metazoa</taxon>
        <taxon>Ecdysozoa</taxon>
        <taxon>Arthropoda</taxon>
        <taxon>Hexapoda</taxon>
        <taxon>Insecta</taxon>
        <taxon>Pterygota</taxon>
        <taxon>Neoptera</taxon>
        <taxon>Endopterygota</taxon>
        <taxon>Diptera</taxon>
        <taxon>Nematocera</taxon>
        <taxon>Chironomoidea</taxon>
        <taxon>Ceratopogonidae</taxon>
        <taxon>Ceratopogoninae</taxon>
        <taxon>Culicoides</taxon>
        <taxon>Monoculicoides</taxon>
    </lineage>
</organism>
<dbReference type="EMBL" id="UFQS01001596">
    <property type="protein sequence ID" value="SSX11534.1"/>
    <property type="molecule type" value="Genomic_DNA"/>
</dbReference>
<evidence type="ECO:0000256" key="1">
    <source>
        <dbReference type="ARBA" id="ARBA00022741"/>
    </source>
</evidence>
<dbReference type="PANTHER" id="PTHR45627">
    <property type="entry name" value="ADENYLATE CYCLASE TYPE 1"/>
    <property type="match status" value="1"/>
</dbReference>
<dbReference type="VEuPathDB" id="VectorBase:CSON003292"/>
<reference evidence="4" key="1">
    <citation type="submission" date="2018-04" db="EMBL/GenBank/DDBJ databases">
        <authorList>
            <person name="Go L.Y."/>
            <person name="Mitchell J.A."/>
        </authorList>
    </citation>
    <scope>NUCLEOTIDE SEQUENCE</scope>
    <source>
        <tissue evidence="4">Whole organism</tissue>
    </source>
</reference>
<feature type="transmembrane region" description="Helical" evidence="3">
    <location>
        <begin position="37"/>
        <end position="60"/>
    </location>
</feature>
<dbReference type="AlphaFoldDB" id="A0A336LC78"/>
<dbReference type="GO" id="GO:0006171">
    <property type="term" value="P:cAMP biosynthetic process"/>
    <property type="evidence" value="ECO:0007669"/>
    <property type="project" value="TreeGrafter"/>
</dbReference>
<accession>A0A336LC78</accession>
<evidence type="ECO:0000313" key="5">
    <source>
        <dbReference type="EMBL" id="SSX31101.1"/>
    </source>
</evidence>
<gene>
    <name evidence="4" type="primary">CSON003292</name>
</gene>
<keyword evidence="3" id="KW-0812">Transmembrane</keyword>
<dbReference type="EMBL" id="UFQT01001596">
    <property type="protein sequence ID" value="SSX31101.1"/>
    <property type="molecule type" value="Genomic_DNA"/>
</dbReference>
<proteinExistence type="predicted"/>
<keyword evidence="1" id="KW-0547">Nucleotide-binding</keyword>
<protein>
    <submittedName>
        <fullName evidence="4">CSON003292 protein</fullName>
    </submittedName>
</protein>
<evidence type="ECO:0000313" key="4">
    <source>
        <dbReference type="EMBL" id="SSX11534.1"/>
    </source>
</evidence>
<dbReference type="GO" id="GO:0005886">
    <property type="term" value="C:plasma membrane"/>
    <property type="evidence" value="ECO:0007669"/>
    <property type="project" value="TreeGrafter"/>
</dbReference>
<keyword evidence="3" id="KW-0472">Membrane</keyword>
<dbReference type="GO" id="GO:0004016">
    <property type="term" value="F:adenylate cyclase activity"/>
    <property type="evidence" value="ECO:0007669"/>
    <property type="project" value="TreeGrafter"/>
</dbReference>